<keyword evidence="2" id="KW-0813">Transport</keyword>
<evidence type="ECO:0000256" key="6">
    <source>
        <dbReference type="SAM" id="Phobius"/>
    </source>
</evidence>
<evidence type="ECO:0000259" key="7">
    <source>
        <dbReference type="PROSITE" id="PS50850"/>
    </source>
</evidence>
<dbReference type="FunFam" id="1.20.1250.20:FF:000364">
    <property type="entry name" value="MFS general substrate transporter"/>
    <property type="match status" value="1"/>
</dbReference>
<evidence type="ECO:0000256" key="3">
    <source>
        <dbReference type="ARBA" id="ARBA00022692"/>
    </source>
</evidence>
<evidence type="ECO:0000256" key="2">
    <source>
        <dbReference type="ARBA" id="ARBA00022448"/>
    </source>
</evidence>
<name>A0A2T2N3X7_CORCC</name>
<dbReference type="OrthoDB" id="2962993at2759"/>
<dbReference type="InterPro" id="IPR020846">
    <property type="entry name" value="MFS_dom"/>
</dbReference>
<dbReference type="GO" id="GO:0022857">
    <property type="term" value="F:transmembrane transporter activity"/>
    <property type="evidence" value="ECO:0007669"/>
    <property type="project" value="InterPro"/>
</dbReference>
<dbReference type="AlphaFoldDB" id="A0A2T2N3X7"/>
<feature type="transmembrane region" description="Helical" evidence="6">
    <location>
        <begin position="134"/>
        <end position="153"/>
    </location>
</feature>
<dbReference type="PANTHER" id="PTHR43791:SF54">
    <property type="entry name" value="MAJOR FACILITATOR SUPERFAMILY (MFS) PROFILE DOMAIN-CONTAINING PROTEIN-RELATED"/>
    <property type="match status" value="1"/>
</dbReference>
<dbReference type="Gene3D" id="1.20.1250.20">
    <property type="entry name" value="MFS general substrate transporter like domains"/>
    <property type="match status" value="2"/>
</dbReference>
<gene>
    <name evidence="8" type="ORF">BS50DRAFT_681826</name>
</gene>
<feature type="transmembrane region" description="Helical" evidence="6">
    <location>
        <begin position="195"/>
        <end position="216"/>
    </location>
</feature>
<organism evidence="8 9">
    <name type="scientific">Corynespora cassiicola Philippines</name>
    <dbReference type="NCBI Taxonomy" id="1448308"/>
    <lineage>
        <taxon>Eukaryota</taxon>
        <taxon>Fungi</taxon>
        <taxon>Dikarya</taxon>
        <taxon>Ascomycota</taxon>
        <taxon>Pezizomycotina</taxon>
        <taxon>Dothideomycetes</taxon>
        <taxon>Pleosporomycetidae</taxon>
        <taxon>Pleosporales</taxon>
        <taxon>Corynesporascaceae</taxon>
        <taxon>Corynespora</taxon>
    </lineage>
</organism>
<protein>
    <submittedName>
        <fullName evidence="8">MFS general substrate transporter</fullName>
    </submittedName>
</protein>
<dbReference type="EMBL" id="KZ678151">
    <property type="protein sequence ID" value="PSN59966.1"/>
    <property type="molecule type" value="Genomic_DNA"/>
</dbReference>
<keyword evidence="4 6" id="KW-1133">Transmembrane helix</keyword>
<dbReference type="InterPro" id="IPR011701">
    <property type="entry name" value="MFS"/>
</dbReference>
<feature type="transmembrane region" description="Helical" evidence="6">
    <location>
        <begin position="470"/>
        <end position="492"/>
    </location>
</feature>
<feature type="domain" description="Major facilitator superfamily (MFS) profile" evidence="7">
    <location>
        <begin position="68"/>
        <end position="498"/>
    </location>
</feature>
<reference evidence="8 9" key="1">
    <citation type="journal article" date="2018" name="Front. Microbiol.">
        <title>Genome-Wide Analysis of Corynespora cassiicola Leaf Fall Disease Putative Effectors.</title>
        <authorList>
            <person name="Lopez D."/>
            <person name="Ribeiro S."/>
            <person name="Label P."/>
            <person name="Fumanal B."/>
            <person name="Venisse J.S."/>
            <person name="Kohler A."/>
            <person name="de Oliveira R.R."/>
            <person name="Labutti K."/>
            <person name="Lipzen A."/>
            <person name="Lail K."/>
            <person name="Bauer D."/>
            <person name="Ohm R.A."/>
            <person name="Barry K.W."/>
            <person name="Spatafora J."/>
            <person name="Grigoriev I.V."/>
            <person name="Martin F.M."/>
            <person name="Pujade-Renaud V."/>
        </authorList>
    </citation>
    <scope>NUCLEOTIDE SEQUENCE [LARGE SCALE GENOMIC DNA]</scope>
    <source>
        <strain evidence="8 9">Philippines</strain>
    </source>
</reference>
<evidence type="ECO:0000313" key="9">
    <source>
        <dbReference type="Proteomes" id="UP000240883"/>
    </source>
</evidence>
<comment type="subcellular location">
    <subcellularLocation>
        <location evidence="1">Membrane</location>
        <topology evidence="1">Multi-pass membrane protein</topology>
    </subcellularLocation>
</comment>
<feature type="transmembrane region" description="Helical" evidence="6">
    <location>
        <begin position="165"/>
        <end position="183"/>
    </location>
</feature>
<keyword evidence="3 6" id="KW-0812">Transmembrane</keyword>
<accession>A0A2T2N3X7</accession>
<feature type="transmembrane region" description="Helical" evidence="6">
    <location>
        <begin position="307"/>
        <end position="326"/>
    </location>
</feature>
<sequence length="529" mass="59233">MALADEKSSLDEKRSIDEAVLEKAPWVANPPHLHEYMRAGLSQNDAQFLHDIPKPEQDKIFHKVDWRLCPMLAVLYLISHLDRANIGNAKIEGLEDTLNMTGTDYNVALMVFFVPYVLCEVPSNIILAKFKRPSYYMGILILCWGTVMTLMGVVQNFAGLCATRFFLGLFEAGFFPGAIYLVGQWYPPDRTQFRMALFYCASAASGAFSGLLAAAIAKMNGIGNYEGWRWIFIIEGLATVIMGVAVFYLLPDSPEHAAGRWLSQDEARFLRLWHIFTRGVQKKDTEMDKKKKRKAQLSLFWTVLKDWQIYLQAMVFASNAVPNYGLKFTMPQILRNMGYTSTNAQLLTAPPYACGAISALLSALLADRFSWRMPFIVGAQMLLIIAYAILFAKAADIKNNVGLCYFAVHVACVGVYPILPGCNAWTINNLAGPAKRAMGIALMICIGNIGGIVGSFIYQEREAPKYPTGFGSSLSFAAAGMVCALTLEYLYWNLNKKGAEKTEEEWKTIYTEEQLEKMGDRSPLFRYHL</sequence>
<dbReference type="FunFam" id="1.20.1250.20:FF:000034">
    <property type="entry name" value="MFS general substrate transporter"/>
    <property type="match status" value="1"/>
</dbReference>
<keyword evidence="5 6" id="KW-0472">Membrane</keyword>
<feature type="transmembrane region" description="Helical" evidence="6">
    <location>
        <begin position="346"/>
        <end position="365"/>
    </location>
</feature>
<evidence type="ECO:0000313" key="8">
    <source>
        <dbReference type="EMBL" id="PSN59966.1"/>
    </source>
</evidence>
<evidence type="ECO:0000256" key="4">
    <source>
        <dbReference type="ARBA" id="ARBA00022989"/>
    </source>
</evidence>
<dbReference type="Proteomes" id="UP000240883">
    <property type="component" value="Unassembled WGS sequence"/>
</dbReference>
<feature type="transmembrane region" description="Helical" evidence="6">
    <location>
        <begin position="402"/>
        <end position="419"/>
    </location>
</feature>
<feature type="transmembrane region" description="Helical" evidence="6">
    <location>
        <begin position="439"/>
        <end position="458"/>
    </location>
</feature>
<feature type="transmembrane region" description="Helical" evidence="6">
    <location>
        <begin position="371"/>
        <end position="390"/>
    </location>
</feature>
<feature type="transmembrane region" description="Helical" evidence="6">
    <location>
        <begin position="228"/>
        <end position="250"/>
    </location>
</feature>
<evidence type="ECO:0000256" key="5">
    <source>
        <dbReference type="ARBA" id="ARBA00023136"/>
    </source>
</evidence>
<dbReference type="Pfam" id="PF07690">
    <property type="entry name" value="MFS_1"/>
    <property type="match status" value="1"/>
</dbReference>
<dbReference type="InterPro" id="IPR036259">
    <property type="entry name" value="MFS_trans_sf"/>
</dbReference>
<dbReference type="GO" id="GO:0016020">
    <property type="term" value="C:membrane"/>
    <property type="evidence" value="ECO:0007669"/>
    <property type="project" value="UniProtKB-SubCell"/>
</dbReference>
<proteinExistence type="predicted"/>
<feature type="transmembrane region" description="Helical" evidence="6">
    <location>
        <begin position="107"/>
        <end position="128"/>
    </location>
</feature>
<dbReference type="PANTHER" id="PTHR43791">
    <property type="entry name" value="PERMEASE-RELATED"/>
    <property type="match status" value="1"/>
</dbReference>
<dbReference type="PROSITE" id="PS50850">
    <property type="entry name" value="MFS"/>
    <property type="match status" value="1"/>
</dbReference>
<keyword evidence="9" id="KW-1185">Reference proteome</keyword>
<evidence type="ECO:0000256" key="1">
    <source>
        <dbReference type="ARBA" id="ARBA00004141"/>
    </source>
</evidence>
<dbReference type="SUPFAM" id="SSF103473">
    <property type="entry name" value="MFS general substrate transporter"/>
    <property type="match status" value="1"/>
</dbReference>